<proteinExistence type="predicted"/>
<evidence type="ECO:0000313" key="4">
    <source>
        <dbReference type="EMBL" id="KEJ92989.1"/>
    </source>
</evidence>
<dbReference type="PANTHER" id="PTHR36577">
    <property type="entry name" value="DUF521 DOMAIN PROTEIN (AFU_ORTHOLOGUE AFUA_6G00490)"/>
    <property type="match status" value="1"/>
</dbReference>
<dbReference type="PANTHER" id="PTHR36577:SF3">
    <property type="entry name" value="DUF521 DOMAIN PROTEIN (AFU_ORTHOLOGUE AFUA_6G00490)"/>
    <property type="match status" value="1"/>
</dbReference>
<reference evidence="4 5" key="1">
    <citation type="submission" date="2014-04" db="EMBL/GenBank/DDBJ databases">
        <title>Draft Genome Sequence of Synergistes jonesii.</title>
        <authorList>
            <person name="Coil D.A."/>
            <person name="Eisen J.A."/>
            <person name="Holland-Moritz H.E."/>
        </authorList>
    </citation>
    <scope>NUCLEOTIDE SEQUENCE [LARGE SCALE GENOMIC DNA]</scope>
    <source>
        <strain evidence="4 5">78-1</strain>
    </source>
</reference>
<organism evidence="4 5">
    <name type="scientific">Synergistes jonesii</name>
    <dbReference type="NCBI Taxonomy" id="2754"/>
    <lineage>
        <taxon>Bacteria</taxon>
        <taxon>Thermotogati</taxon>
        <taxon>Synergistota</taxon>
        <taxon>Synergistia</taxon>
        <taxon>Synergistales</taxon>
        <taxon>Synergistaceae</taxon>
        <taxon>Synergistes</taxon>
    </lineage>
</organism>
<accession>A0A073IT75</accession>
<keyword evidence="2" id="KW-0456">Lyase</keyword>
<dbReference type="GO" id="GO:0016829">
    <property type="term" value="F:lyase activity"/>
    <property type="evidence" value="ECO:0007669"/>
    <property type="project" value="UniProtKB-KW"/>
</dbReference>
<sequence>MYLTKEQLGMLHGEEGEAVAYSMRIQEGLGRVFGAKRMVPITRAHVALSAQDADLWFVEKLVNMGGRCRIAPTVNPSIDIDYLNRHLAEVPDTGKEIVSKTNVAYRKIGAQLTFDCTPYLQQNVPAYGEVIAFSESSATPYVNSVIGARTNRESSQSALCAAITGLVPEYGLLLDEKRKAEIFVDVRADIKDDFDYQLLGWCYPLIYKGPEVPAFVGIAERATPEGFMNFGAQLNTSGATGLYHIVGITPEAPDIKHAFAGKEPKKKVIIERRDLDAVRERICGKPGRIDFAMFGCPHLSIRQVADIARICRGRRFSVDVWVLTSSLTKELAARMGFLDIINRAGGHIVADTCIDVPPCWWPYYGKSAVTDSPKCAYYNEIRKIDFKIRPLEQAVEAALIGEVRI</sequence>
<dbReference type="eggNOG" id="COG1679">
    <property type="taxonomic scope" value="Bacteria"/>
</dbReference>
<protein>
    <recommendedName>
        <fullName evidence="3">Phosphomevalonate dehydratase large subunit-like domain-containing protein</fullName>
    </recommendedName>
</protein>
<name>A0A073IT75_9BACT</name>
<dbReference type="OrthoDB" id="1454at2"/>
<comment type="caution">
    <text evidence="4">The sequence shown here is derived from an EMBL/GenBank/DDBJ whole genome shotgun (WGS) entry which is preliminary data.</text>
</comment>
<keyword evidence="1" id="KW-0408">Iron</keyword>
<dbReference type="AlphaFoldDB" id="A0A073IT75"/>
<feature type="domain" description="Phosphomevalonate dehydratase large subunit-like" evidence="3">
    <location>
        <begin position="1"/>
        <end position="396"/>
    </location>
</feature>
<evidence type="ECO:0000259" key="3">
    <source>
        <dbReference type="Pfam" id="PF04412"/>
    </source>
</evidence>
<evidence type="ECO:0000256" key="2">
    <source>
        <dbReference type="ARBA" id="ARBA00023239"/>
    </source>
</evidence>
<evidence type="ECO:0000313" key="5">
    <source>
        <dbReference type="Proteomes" id="UP000027665"/>
    </source>
</evidence>
<dbReference type="InterPro" id="IPR007506">
    <property type="entry name" value="PMDh-L-like_dom"/>
</dbReference>
<dbReference type="Pfam" id="PF04412">
    <property type="entry name" value="AcnX"/>
    <property type="match status" value="1"/>
</dbReference>
<dbReference type="EMBL" id="JMKI01000008">
    <property type="protein sequence ID" value="KEJ92989.1"/>
    <property type="molecule type" value="Genomic_DNA"/>
</dbReference>
<evidence type="ECO:0000256" key="1">
    <source>
        <dbReference type="ARBA" id="ARBA00023004"/>
    </source>
</evidence>
<dbReference type="PATRIC" id="fig|2754.20.peg.1783"/>
<dbReference type="RefSeq" id="WP_037974656.1">
    <property type="nucleotide sequence ID" value="NZ_JMKI01000008.1"/>
</dbReference>
<dbReference type="STRING" id="2754.EH55_13415"/>
<keyword evidence="5" id="KW-1185">Reference proteome</keyword>
<dbReference type="Proteomes" id="UP000027665">
    <property type="component" value="Unassembled WGS sequence"/>
</dbReference>
<gene>
    <name evidence="4" type="ORF">EH55_13415</name>
</gene>
<dbReference type="GeneID" id="90982890"/>